<feature type="repeat" description="TPR" evidence="1">
    <location>
        <begin position="233"/>
        <end position="266"/>
    </location>
</feature>
<feature type="repeat" description="TPR" evidence="1">
    <location>
        <begin position="199"/>
        <end position="232"/>
    </location>
</feature>
<dbReference type="InterPro" id="IPR019734">
    <property type="entry name" value="TPR_rpt"/>
</dbReference>
<gene>
    <name evidence="3" type="ORF">J4N46_07445</name>
</gene>
<reference evidence="3 4" key="1">
    <citation type="submission" date="2021-03" db="EMBL/GenBank/DDBJ databases">
        <title>Isolation and description of Capnocytophaga bilenii sp. nov., a novel Capnocytophaga species, isolated from a gingivitis subject.</title>
        <authorList>
            <person name="Antezack A."/>
            <person name="Monnet-Corti V."/>
            <person name="La Scola B."/>
        </authorList>
    </citation>
    <scope>NUCLEOTIDE SEQUENCE [LARGE SCALE GENOMIC DNA]</scope>
    <source>
        <strain evidence="3 4">Marseille-Q4570</strain>
    </source>
</reference>
<feature type="repeat" description="TPR" evidence="1">
    <location>
        <begin position="131"/>
        <end position="164"/>
    </location>
</feature>
<sequence>MFLEDNEENYAVSKFELMLRENNTLFFDVDEFEDIVEYYIENGRTHKAKRALELGLSQHPTAVSLKLLYAEQLVFEDQLNEATQLLEELTHTEPLNAEVYVQKANLYSKLNKHRRAIELLEYAITLTDDVPSIFALIGMEYLLIDEYANARTYFRKSVEKDPQDYTSLQQLLYCYEVLDETQEAMSFLNDYLDQNPYCEVAWYYLGRLYLSENDSKNAIRCFDFAIVSDDTFTGAYFEKARVLETIGDYERAIENYKITLTLDDPSALVYLHIGRCYEKMLNDEKAEIYYFKAIHEDPQLDKAWITLADFYYLRRNHTKALKYIQKVLTLEPNEPYYWRRYAEINYFQLHNLEEAEYGYRKAVQNGDYSYTALIDWVDLMFLTRQYGDALPIIIDIVDIFPYELCNYYRLALAYHGLGKEELAYKYYQLGVQQVPEWQSFFESKFNFKM</sequence>
<dbReference type="Gene3D" id="1.25.40.10">
    <property type="entry name" value="Tetratricopeptide repeat domain"/>
    <property type="match status" value="2"/>
</dbReference>
<dbReference type="PANTHER" id="PTHR12558:SF13">
    <property type="entry name" value="CELL DIVISION CYCLE PROTEIN 27 HOMOLOG"/>
    <property type="match status" value="1"/>
</dbReference>
<dbReference type="RefSeq" id="WP_208058788.1">
    <property type="nucleotide sequence ID" value="NZ_JAGDYP010000005.1"/>
</dbReference>
<protein>
    <submittedName>
        <fullName evidence="3">Tetratricopeptide repeat protein</fullName>
    </submittedName>
</protein>
<dbReference type="Proteomes" id="UP000681610">
    <property type="component" value="Unassembled WGS sequence"/>
</dbReference>
<dbReference type="PROSITE" id="PS50005">
    <property type="entry name" value="TPR"/>
    <property type="match status" value="6"/>
</dbReference>
<dbReference type="Pfam" id="PF13428">
    <property type="entry name" value="TPR_14"/>
    <property type="match status" value="1"/>
</dbReference>
<dbReference type="SUPFAM" id="SSF48452">
    <property type="entry name" value="TPR-like"/>
    <property type="match status" value="2"/>
</dbReference>
<evidence type="ECO:0000256" key="1">
    <source>
        <dbReference type="PROSITE-ProRule" id="PRU00339"/>
    </source>
</evidence>
<feature type="repeat" description="TPR" evidence="1">
    <location>
        <begin position="267"/>
        <end position="300"/>
    </location>
</feature>
<keyword evidence="1" id="KW-0802">TPR repeat</keyword>
<evidence type="ECO:0000313" key="3">
    <source>
        <dbReference type="EMBL" id="MBO1884256.1"/>
    </source>
</evidence>
<feature type="domain" description="Tetratricopeptide repeat protein 21A/21B N-terminal ARM repeat" evidence="2">
    <location>
        <begin position="36"/>
        <end position="252"/>
    </location>
</feature>
<accession>A0ABS3PY52</accession>
<dbReference type="EMBL" id="JAGDYP010000005">
    <property type="protein sequence ID" value="MBO1884256.1"/>
    <property type="molecule type" value="Genomic_DNA"/>
</dbReference>
<dbReference type="SMART" id="SM00028">
    <property type="entry name" value="TPR"/>
    <property type="match status" value="7"/>
</dbReference>
<proteinExistence type="predicted"/>
<dbReference type="PANTHER" id="PTHR12558">
    <property type="entry name" value="CELL DIVISION CYCLE 16,23,27"/>
    <property type="match status" value="1"/>
</dbReference>
<feature type="repeat" description="TPR" evidence="1">
    <location>
        <begin position="301"/>
        <end position="334"/>
    </location>
</feature>
<dbReference type="InterPro" id="IPR056833">
    <property type="entry name" value="ARM_TT21_N"/>
</dbReference>
<name>A0ABS3PY52_9FLAO</name>
<organism evidence="3 4">
    <name type="scientific">Capnocytophaga bilenii</name>
    <dbReference type="NCBI Taxonomy" id="2819369"/>
    <lineage>
        <taxon>Bacteria</taxon>
        <taxon>Pseudomonadati</taxon>
        <taxon>Bacteroidota</taxon>
        <taxon>Flavobacteriia</taxon>
        <taxon>Flavobacteriales</taxon>
        <taxon>Flavobacteriaceae</taxon>
        <taxon>Capnocytophaga</taxon>
    </lineage>
</organism>
<comment type="caution">
    <text evidence="3">The sequence shown here is derived from an EMBL/GenBank/DDBJ whole genome shotgun (WGS) entry which is preliminary data.</text>
</comment>
<evidence type="ECO:0000259" key="2">
    <source>
        <dbReference type="Pfam" id="PF25062"/>
    </source>
</evidence>
<dbReference type="Pfam" id="PF13181">
    <property type="entry name" value="TPR_8"/>
    <property type="match status" value="1"/>
</dbReference>
<keyword evidence="4" id="KW-1185">Reference proteome</keyword>
<evidence type="ECO:0000313" key="4">
    <source>
        <dbReference type="Proteomes" id="UP000681610"/>
    </source>
</evidence>
<dbReference type="Pfam" id="PF25062">
    <property type="entry name" value="ARM_TT21_N"/>
    <property type="match status" value="1"/>
</dbReference>
<dbReference type="InterPro" id="IPR011990">
    <property type="entry name" value="TPR-like_helical_dom_sf"/>
</dbReference>
<feature type="repeat" description="TPR" evidence="1">
    <location>
        <begin position="97"/>
        <end position="130"/>
    </location>
</feature>